<evidence type="ECO:0000313" key="19">
    <source>
        <dbReference type="Proteomes" id="UP000694523"/>
    </source>
</evidence>
<dbReference type="SMART" id="SM00429">
    <property type="entry name" value="IPT"/>
    <property type="match status" value="4"/>
</dbReference>
<keyword evidence="9 15" id="KW-0175">Coiled coil</keyword>
<comment type="subcellular location">
    <subcellularLocation>
        <location evidence="1">Cell membrane</location>
        <topology evidence="1">Single-pass type I membrane protein</topology>
    </subcellularLocation>
</comment>
<dbReference type="GO" id="GO:0017154">
    <property type="term" value="F:semaphorin receptor activity"/>
    <property type="evidence" value="ECO:0007669"/>
    <property type="project" value="InterPro"/>
</dbReference>
<dbReference type="InterPro" id="IPR016201">
    <property type="entry name" value="PSI"/>
</dbReference>
<accession>A0A8C6T3U3</accession>
<evidence type="ECO:0000256" key="3">
    <source>
        <dbReference type="ARBA" id="ARBA00022475"/>
    </source>
</evidence>
<dbReference type="InterPro" id="IPR041019">
    <property type="entry name" value="TIG1_plexin"/>
</dbReference>
<dbReference type="PANTHER" id="PTHR22625:SF37">
    <property type="entry name" value="PLEXIN-A2"/>
    <property type="match status" value="1"/>
</dbReference>
<evidence type="ECO:0000259" key="17">
    <source>
        <dbReference type="PROSITE" id="PS51004"/>
    </source>
</evidence>
<dbReference type="FunFam" id="1.10.506.10:FF:000005">
    <property type="entry name" value="Plexin A1"/>
    <property type="match status" value="1"/>
</dbReference>
<evidence type="ECO:0000256" key="2">
    <source>
        <dbReference type="ARBA" id="ARBA00010297"/>
    </source>
</evidence>
<comment type="caution">
    <text evidence="14">Lacks conserved residue(s) required for the propagation of feature annotation.</text>
</comment>
<dbReference type="FunFam" id="3.10.20.90:FF:000018">
    <property type="entry name" value="Plexin A2"/>
    <property type="match status" value="1"/>
</dbReference>
<dbReference type="InterPro" id="IPR013783">
    <property type="entry name" value="Ig-like_fold"/>
</dbReference>
<dbReference type="Ensembl" id="ENSNMLT00000016820.1">
    <property type="protein sequence ID" value="ENSNMLP00000014965.1"/>
    <property type="gene ID" value="ENSNMLG00000003197.1"/>
</dbReference>
<dbReference type="PANTHER" id="PTHR22625">
    <property type="entry name" value="PLEXIN"/>
    <property type="match status" value="1"/>
</dbReference>
<dbReference type="GO" id="GO:0002116">
    <property type="term" value="C:semaphorin receptor complex"/>
    <property type="evidence" value="ECO:0007669"/>
    <property type="project" value="TreeGrafter"/>
</dbReference>
<keyword evidence="7" id="KW-0677">Repeat</keyword>
<dbReference type="GO" id="GO:0005886">
    <property type="term" value="C:plasma membrane"/>
    <property type="evidence" value="ECO:0007669"/>
    <property type="project" value="UniProtKB-SubCell"/>
</dbReference>
<keyword evidence="13" id="KW-0325">Glycoprotein</keyword>
<dbReference type="FunFam" id="2.130.10.10:FF:000006">
    <property type="entry name" value="Plexin A2"/>
    <property type="match status" value="1"/>
</dbReference>
<dbReference type="SMART" id="SM00423">
    <property type="entry name" value="PSI"/>
    <property type="match status" value="3"/>
</dbReference>
<keyword evidence="3" id="KW-1003">Cell membrane</keyword>
<keyword evidence="12" id="KW-0675">Receptor</keyword>
<dbReference type="FunFam" id="2.60.40.10:FF:000123">
    <property type="entry name" value="Plexin A1"/>
    <property type="match status" value="1"/>
</dbReference>
<evidence type="ECO:0000313" key="18">
    <source>
        <dbReference type="Ensembl" id="ENSNMLP00000014965.1"/>
    </source>
</evidence>
<reference evidence="18" key="2">
    <citation type="submission" date="2025-09" db="UniProtKB">
        <authorList>
            <consortium name="Ensembl"/>
        </authorList>
    </citation>
    <scope>IDENTIFICATION</scope>
</reference>
<dbReference type="SMART" id="SM00630">
    <property type="entry name" value="Sema"/>
    <property type="match status" value="1"/>
</dbReference>
<dbReference type="CDD" id="cd12790">
    <property type="entry name" value="RasGAP_plexin_A"/>
    <property type="match status" value="1"/>
</dbReference>
<evidence type="ECO:0000256" key="8">
    <source>
        <dbReference type="ARBA" id="ARBA00022989"/>
    </source>
</evidence>
<keyword evidence="11" id="KW-1015">Disulfide bond</keyword>
<evidence type="ECO:0000256" key="6">
    <source>
        <dbReference type="ARBA" id="ARBA00022729"/>
    </source>
</evidence>
<dbReference type="SUPFAM" id="SSF101912">
    <property type="entry name" value="Sema domain"/>
    <property type="match status" value="1"/>
</dbReference>
<dbReference type="InterPro" id="IPR002165">
    <property type="entry name" value="Plexin_repeat"/>
</dbReference>
<dbReference type="InterPro" id="IPR041362">
    <property type="entry name" value="TIG2_plexin"/>
</dbReference>
<keyword evidence="8 16" id="KW-1133">Transmembrane helix</keyword>
<name>A0A8C6T3U3_9GOBI</name>
<dbReference type="Pfam" id="PF01833">
    <property type="entry name" value="TIG"/>
    <property type="match status" value="4"/>
</dbReference>
<dbReference type="Gene3D" id="2.60.40.10">
    <property type="entry name" value="Immunoglobulins"/>
    <property type="match status" value="4"/>
</dbReference>
<evidence type="ECO:0000256" key="15">
    <source>
        <dbReference type="SAM" id="Coils"/>
    </source>
</evidence>
<dbReference type="InterPro" id="IPR036352">
    <property type="entry name" value="Semap_dom_sf"/>
</dbReference>
<dbReference type="Gene3D" id="3.10.20.90">
    <property type="entry name" value="Phosphatidylinositol 3-kinase Catalytic Subunit, Chain A, domain 1"/>
    <property type="match status" value="1"/>
</dbReference>
<comment type="similarity">
    <text evidence="2">Belongs to the plexin family.</text>
</comment>
<sequence length="1806" mass="201333">MIFLSLAFYKQPECACSAAVFHPERRDWVFNHLTVHRKTGALYIGAVNRVYKLSGNLTLLVSHDTGPEDDNKACYPPLIVQPCTEPLVATNNVNKLLLIDYSQNRLLACGSLYQGVCKLLRLDDLFILVEPSHKKEHYLSSVNQTGTMYGVIVPSDEQDGTLFIGTALPRDPESSAMLDYELHTDFVSSLIKIPSDTLALVSHFDIYYVYGFASGSFVYFLTVQPEIPENSMSSSGSPSDLFYTSRIVRLCKNDRKFHSYVSLPIGCVKNGVEYRLLQAAYLGKPGRVLAASLNISAQDDVLFTVFSKGQKQFHHPPDDSALCIFTIKDINARIKERLQSCYQGEGNLELNWLLGKDVQCTKAPVPIDDSFCGLDINQPLGGSQLVTGHTLYTETRDRMTSVTSYVYNGYCVAFVGTKSGRLKKIRVDGPPHGGVQYETISVIKDGSPVLRDMAFSLDRNYLYVMSERQVTQVPVESCEQYGTCGECLSSGDPHCGWCVLHNICSQRNRCERADEPYRFAASLNQCVKATIYPTASPCQSPLLVKVSDVPDLSAGITCSFGNLTEVEGQVNGNQILCVSPAAKDVPLIPTDQDWSGVELRLNSKETGQMLISTEVKFYNCSVHQLCLSCVNSAFRCHWCKYRNLCTHDPSSCSFQEGRVNASEDCPQLVRSEEILIPAGEVKPITLKAKNLPQPQSGQRGYECVLHIQGVSHRVTALRFNSSSVQCQNSSVCFTNFTRRRYQDDISGISNDVHLYKCAAQRDSCGLCLKADRKFECGWCSGEGRCTLRHHCPPISPYATRWLNMNTKNVKCTNPRITEVTPTAGPPEGGTRVTIHGTNLGLAFSDMVNNVEVAGVRCTPVEEGYIIAEQIVCEMDPAPLDSRAGPVQLCVGDCRPELRARSSQLYSFVTPTVTGLSPSRGPESGAPNSVTVHFGNQTCEYFGRSMTEIVCYSAPSLSGVGPVQISVSVDLAQIRESLTFEYIDDPTVQRIEPDWSIASGHTPLMVTGTNLDIIQEPRIRVKYAGRESVNVCKVLNTTHMSCFAPSLLAEYLPGLDTVKHADEFGFIFNNVQALLVYNNTNLLYFPNPYFEPLSASGVLEQKPGSPIILKGRNLVPPASGGVRLNYTVLIGETPCSVTVSESQLLCEPPNLTGQYKVMVQVGGLHVSPGSVHIMSDSLLTLPAIVSIAAGGGLLLIIVILVLIAYKRKSRENDLTLKRLQMQMDNLESRVALECKEAFAELQTDINELTSDLDRAGIPYLDYRTYAMRVLFPGIEDHPVLRELEVSGNGQLHVEKALKVFGQLINNKGRLEYATDVLKHLLSDLIDRNLESKTTPNCSCAGTHGSVAEKMLTNWFAFLLHKFLKDCAGEPLFMLYCAIKQQMEKGPIDAITGEARYSLSEDKLIRQQIEYKTLILNCVNPDNENSPEIPVKVLNCDTITQVKEKILDAVYKNMPYSQRPRAVDMDLEWRQGRMARVVLQDEDITTKIENDWKRLNTLMHYQVSDRCVVALVPKQTSSYNIPTSASMSRSSISRYDSSFRYTGSPDSMRSRAPMITPDLESGVKVWHLVKNHEHGDQKEGDRGSKMVSEIYLTRLLATKGTLQKFVDDLFETLFSTVHRGSTLPLAIKYMFDFLDEQADRHGIHDQDVRHTWKSNCLPLRFWVNVIKNPQFVFDIHKSSITDACLSVVAQTFMDSCSTSEHRLGKDSPSNKLLYAKDIPHYKSWVERYYADINRLPAISDQDMNAYLAEQARLHSCDFNMLSALNEIYSYVNKYSEEITAALEQDEQARKQRLSYKVDQLISAMSLES</sequence>
<keyword evidence="4" id="KW-0597">Phosphoprotein</keyword>
<dbReference type="Pfam" id="PF20170">
    <property type="entry name" value="Plexin_RBD"/>
    <property type="match status" value="1"/>
</dbReference>
<reference evidence="18" key="1">
    <citation type="submission" date="2025-08" db="UniProtKB">
        <authorList>
            <consortium name="Ensembl"/>
        </authorList>
    </citation>
    <scope>IDENTIFICATION</scope>
</reference>
<feature type="transmembrane region" description="Helical" evidence="16">
    <location>
        <begin position="1182"/>
        <end position="1204"/>
    </location>
</feature>
<dbReference type="Pfam" id="PF17960">
    <property type="entry name" value="TIG_plexin"/>
    <property type="match status" value="1"/>
</dbReference>
<organism evidence="18 19">
    <name type="scientific">Neogobius melanostomus</name>
    <name type="common">round goby</name>
    <dbReference type="NCBI Taxonomy" id="47308"/>
    <lineage>
        <taxon>Eukaryota</taxon>
        <taxon>Metazoa</taxon>
        <taxon>Chordata</taxon>
        <taxon>Craniata</taxon>
        <taxon>Vertebrata</taxon>
        <taxon>Euteleostomi</taxon>
        <taxon>Actinopterygii</taxon>
        <taxon>Neopterygii</taxon>
        <taxon>Teleostei</taxon>
        <taxon>Neoteleostei</taxon>
        <taxon>Acanthomorphata</taxon>
        <taxon>Gobiaria</taxon>
        <taxon>Gobiiformes</taxon>
        <taxon>Gobioidei</taxon>
        <taxon>Gobiidae</taxon>
        <taxon>Benthophilinae</taxon>
        <taxon>Neogobiini</taxon>
        <taxon>Neogobius</taxon>
    </lineage>
</organism>
<dbReference type="InterPro" id="IPR002909">
    <property type="entry name" value="IPT_dom"/>
</dbReference>
<keyword evidence="19" id="KW-1185">Reference proteome</keyword>
<proteinExistence type="inferred from homology"/>
<dbReference type="FunFam" id="3.30.1680.10:FF:000032">
    <property type="entry name" value="Plexin A2"/>
    <property type="match status" value="1"/>
</dbReference>
<evidence type="ECO:0000256" key="1">
    <source>
        <dbReference type="ARBA" id="ARBA00004251"/>
    </source>
</evidence>
<dbReference type="Pfam" id="PF01437">
    <property type="entry name" value="PSI"/>
    <property type="match status" value="2"/>
</dbReference>
<dbReference type="PROSITE" id="PS51004">
    <property type="entry name" value="SEMA"/>
    <property type="match status" value="1"/>
</dbReference>
<protein>
    <submittedName>
        <fullName evidence="18">Plexin A2</fullName>
    </submittedName>
</protein>
<dbReference type="GO" id="GO:0030334">
    <property type="term" value="P:regulation of cell migration"/>
    <property type="evidence" value="ECO:0007669"/>
    <property type="project" value="TreeGrafter"/>
</dbReference>
<keyword evidence="5 16" id="KW-0812">Transmembrane</keyword>
<dbReference type="InterPro" id="IPR046800">
    <property type="entry name" value="Plexin_RBD"/>
</dbReference>
<dbReference type="Gene3D" id="1.10.506.10">
    <property type="entry name" value="GTPase Activation - p120gap, domain 1"/>
    <property type="match status" value="3"/>
</dbReference>
<dbReference type="SUPFAM" id="SSF103575">
    <property type="entry name" value="Plexin repeat"/>
    <property type="match status" value="2"/>
</dbReference>
<dbReference type="InterPro" id="IPR031148">
    <property type="entry name" value="Plexin"/>
</dbReference>
<evidence type="ECO:0000256" key="14">
    <source>
        <dbReference type="PROSITE-ProRule" id="PRU00352"/>
    </source>
</evidence>
<dbReference type="InterPro" id="IPR015943">
    <property type="entry name" value="WD40/YVTN_repeat-like_dom_sf"/>
</dbReference>
<evidence type="ECO:0000256" key="11">
    <source>
        <dbReference type="ARBA" id="ARBA00023157"/>
    </source>
</evidence>
<dbReference type="Pfam" id="PF24479">
    <property type="entry name" value="PSI_PlexinA-B"/>
    <property type="match status" value="1"/>
</dbReference>
<evidence type="ECO:0000256" key="5">
    <source>
        <dbReference type="ARBA" id="ARBA00022692"/>
    </source>
</evidence>
<dbReference type="SUPFAM" id="SSF48350">
    <property type="entry name" value="GTPase activation domain, GAP"/>
    <property type="match status" value="1"/>
</dbReference>
<dbReference type="CDD" id="cd00603">
    <property type="entry name" value="IPT_PCSR"/>
    <property type="match status" value="1"/>
</dbReference>
<dbReference type="Proteomes" id="UP000694523">
    <property type="component" value="Unplaced"/>
</dbReference>
<keyword evidence="6" id="KW-0732">Signal</keyword>
<feature type="coiled-coil region" evidence="15">
    <location>
        <begin position="1208"/>
        <end position="1235"/>
    </location>
</feature>
<dbReference type="FunFam" id="2.60.40.10:FF:000071">
    <property type="entry name" value="Plexin A2"/>
    <property type="match status" value="1"/>
</dbReference>
<keyword evidence="10 16" id="KW-0472">Membrane</keyword>
<dbReference type="Gene3D" id="2.130.10.10">
    <property type="entry name" value="YVTN repeat-like/Quinoprotein amine dehydrogenase"/>
    <property type="match status" value="1"/>
</dbReference>
<evidence type="ECO:0000256" key="13">
    <source>
        <dbReference type="ARBA" id="ARBA00023180"/>
    </source>
</evidence>
<dbReference type="InterPro" id="IPR013548">
    <property type="entry name" value="Plexin_cytoplasmic_RasGAP_dom"/>
</dbReference>
<dbReference type="Pfam" id="PF01403">
    <property type="entry name" value="Sema"/>
    <property type="match status" value="1"/>
</dbReference>
<dbReference type="Pfam" id="PF08337">
    <property type="entry name" value="Plexin_cytopl"/>
    <property type="match status" value="2"/>
</dbReference>
<dbReference type="CDD" id="cd01181">
    <property type="entry name" value="IPT_plexin_repeat3"/>
    <property type="match status" value="1"/>
</dbReference>
<dbReference type="Pfam" id="PF18020">
    <property type="entry name" value="TIG_2"/>
    <property type="match status" value="1"/>
</dbReference>
<feature type="domain" description="Sema" evidence="17">
    <location>
        <begin position="3"/>
        <end position="475"/>
    </location>
</feature>
<dbReference type="GO" id="GO:0007411">
    <property type="term" value="P:axon guidance"/>
    <property type="evidence" value="ECO:0007669"/>
    <property type="project" value="UniProtKB-ARBA"/>
</dbReference>
<dbReference type="CDD" id="cd01180">
    <property type="entry name" value="IPT_plexin_repeat1"/>
    <property type="match status" value="1"/>
</dbReference>
<dbReference type="InterPro" id="IPR014756">
    <property type="entry name" value="Ig_E-set"/>
</dbReference>
<evidence type="ECO:0000256" key="9">
    <source>
        <dbReference type="ARBA" id="ARBA00023054"/>
    </source>
</evidence>
<dbReference type="SUPFAM" id="SSF81296">
    <property type="entry name" value="E set domains"/>
    <property type="match status" value="4"/>
</dbReference>
<dbReference type="InterPro" id="IPR008936">
    <property type="entry name" value="Rho_GTPase_activation_prot"/>
</dbReference>
<dbReference type="InterPro" id="IPR001627">
    <property type="entry name" value="Semap_dom"/>
</dbReference>
<dbReference type="FunFam" id="2.60.40.10:FF:000131">
    <property type="entry name" value="Plexin A2"/>
    <property type="match status" value="1"/>
</dbReference>
<dbReference type="FunFam" id="2.60.40.10:FF:000695">
    <property type="entry name" value="Plexin A2"/>
    <property type="match status" value="1"/>
</dbReference>
<evidence type="ECO:0000256" key="16">
    <source>
        <dbReference type="SAM" id="Phobius"/>
    </source>
</evidence>
<evidence type="ECO:0000256" key="7">
    <source>
        <dbReference type="ARBA" id="ARBA00022737"/>
    </source>
</evidence>
<evidence type="ECO:0000256" key="4">
    <source>
        <dbReference type="ARBA" id="ARBA00022553"/>
    </source>
</evidence>
<evidence type="ECO:0000256" key="12">
    <source>
        <dbReference type="ARBA" id="ARBA00023170"/>
    </source>
</evidence>
<evidence type="ECO:0000256" key="10">
    <source>
        <dbReference type="ARBA" id="ARBA00023136"/>
    </source>
</evidence>